<gene>
    <name evidence="1" type="ORF">OEZ60_18290</name>
</gene>
<proteinExistence type="predicted"/>
<accession>A0ABT2X7R7</accession>
<dbReference type="Proteomes" id="UP001209535">
    <property type="component" value="Unassembled WGS sequence"/>
</dbReference>
<name>A0ABT2X7R7_9RHOB</name>
<keyword evidence="2" id="KW-1185">Reference proteome</keyword>
<organism evidence="1 2">
    <name type="scientific">Albidovulum salinarum</name>
    <dbReference type="NCBI Taxonomy" id="2984153"/>
    <lineage>
        <taxon>Bacteria</taxon>
        <taxon>Pseudomonadati</taxon>
        <taxon>Pseudomonadota</taxon>
        <taxon>Alphaproteobacteria</taxon>
        <taxon>Rhodobacterales</taxon>
        <taxon>Paracoccaceae</taxon>
        <taxon>Albidovulum</taxon>
    </lineage>
</organism>
<evidence type="ECO:0000313" key="1">
    <source>
        <dbReference type="EMBL" id="MCU9849953.1"/>
    </source>
</evidence>
<dbReference type="RefSeq" id="WP_263339342.1">
    <property type="nucleotide sequence ID" value="NZ_JAOVQO010000019.1"/>
</dbReference>
<dbReference type="SUPFAM" id="SSF158837">
    <property type="entry name" value="AGR C 984p-like"/>
    <property type="match status" value="1"/>
</dbReference>
<dbReference type="Pfam" id="PF06748">
    <property type="entry name" value="DUF1217"/>
    <property type="match status" value="1"/>
</dbReference>
<protein>
    <submittedName>
        <fullName evidence="1">DUF1217 domain-containing protein</fullName>
    </submittedName>
</protein>
<dbReference type="Gene3D" id="1.10.3700.10">
    <property type="entry name" value="AGR C 984p-like"/>
    <property type="match status" value="1"/>
</dbReference>
<dbReference type="InterPro" id="IPR023157">
    <property type="entry name" value="AGR-C-984p-like_sf"/>
</dbReference>
<evidence type="ECO:0000313" key="2">
    <source>
        <dbReference type="Proteomes" id="UP001209535"/>
    </source>
</evidence>
<dbReference type="EMBL" id="JAOVQO010000019">
    <property type="protein sequence ID" value="MCU9849953.1"/>
    <property type="molecule type" value="Genomic_DNA"/>
</dbReference>
<comment type="caution">
    <text evidence="1">The sequence shown here is derived from an EMBL/GenBank/DDBJ whole genome shotgun (WGS) entry which is preliminary data.</text>
</comment>
<reference evidence="1 2" key="1">
    <citation type="submission" date="2022-10" db="EMBL/GenBank/DDBJ databases">
        <title>Defluviimonas sp. nov., isolated from ocean surface sediments.</title>
        <authorList>
            <person name="He W."/>
            <person name="Wang L."/>
            <person name="Zhang D.-F."/>
        </authorList>
    </citation>
    <scope>NUCLEOTIDE SEQUENCE [LARGE SCALE GENOMIC DNA]</scope>
    <source>
        <strain evidence="1 2">WL0024</strain>
    </source>
</reference>
<dbReference type="InterPro" id="IPR010626">
    <property type="entry name" value="DUF1217"/>
</dbReference>
<sequence length="275" mass="30459">MSFTPVIPFGGYTGWKFLAKTRAAQQEAFFTSAPQQREEAYFRERIGSIGSAEALVADRRLLSVALGAFGLGDDINNRYFVRKVLEDGTLDPYALANKLADKRYLELSKAFGFGDYAVPRTRLSDFADRILEGYRMRRFEAVIGEQNPQMRFALNAERELGAIATRSISDDAKWFNVLGSPPLREVFQVAFGLPSAFVSIDLDRQVSVLKDRARRFLGSSGVVQFADPAKVENLVRLYLLRSETRGFGAGYSASTAALTLLQNGDASGGLLSRRI</sequence>